<name>A0ABS9SJ18_9BACT</name>
<keyword evidence="2" id="KW-1185">Reference proteome</keyword>
<evidence type="ECO:0000313" key="1">
    <source>
        <dbReference type="EMBL" id="MCH5598363.1"/>
    </source>
</evidence>
<accession>A0ABS9SJ18</accession>
<dbReference type="RefSeq" id="WP_240828623.1">
    <property type="nucleotide sequence ID" value="NZ_JAKWBL010000001.1"/>
</dbReference>
<gene>
    <name evidence="1" type="ORF">MKP09_10800</name>
</gene>
<sequence>MNTDLNYDQVIKLLLKSECDSFIQQVILLLQLVHDEIKEKSLRKSDFVFTQFKEGHILITGIREEV</sequence>
<dbReference type="EMBL" id="JAKWBL010000001">
    <property type="protein sequence ID" value="MCH5598363.1"/>
    <property type="molecule type" value="Genomic_DNA"/>
</dbReference>
<proteinExistence type="predicted"/>
<dbReference type="Proteomes" id="UP001202248">
    <property type="component" value="Unassembled WGS sequence"/>
</dbReference>
<reference evidence="1 2" key="1">
    <citation type="submission" date="2022-02" db="EMBL/GenBank/DDBJ databases">
        <authorList>
            <person name="Min J."/>
        </authorList>
    </citation>
    <scope>NUCLEOTIDE SEQUENCE [LARGE SCALE GENOMIC DNA]</scope>
    <source>
        <strain evidence="1 2">GR10-1</strain>
    </source>
</reference>
<organism evidence="1 2">
    <name type="scientific">Niabella ginsengisoli</name>
    <dbReference type="NCBI Taxonomy" id="522298"/>
    <lineage>
        <taxon>Bacteria</taxon>
        <taxon>Pseudomonadati</taxon>
        <taxon>Bacteroidota</taxon>
        <taxon>Chitinophagia</taxon>
        <taxon>Chitinophagales</taxon>
        <taxon>Chitinophagaceae</taxon>
        <taxon>Niabella</taxon>
    </lineage>
</organism>
<protein>
    <submittedName>
        <fullName evidence="1">Uncharacterized protein</fullName>
    </submittedName>
</protein>
<comment type="caution">
    <text evidence="1">The sequence shown here is derived from an EMBL/GenBank/DDBJ whole genome shotgun (WGS) entry which is preliminary data.</text>
</comment>
<evidence type="ECO:0000313" key="2">
    <source>
        <dbReference type="Proteomes" id="UP001202248"/>
    </source>
</evidence>